<comment type="caution">
    <text evidence="1">The sequence shown here is derived from an EMBL/GenBank/DDBJ whole genome shotgun (WGS) entry which is preliminary data.</text>
</comment>
<accession>A0A371GNT6</accession>
<dbReference type="EMBL" id="QJKJ01004971">
    <property type="protein sequence ID" value="RDX92013.1"/>
    <property type="molecule type" value="Genomic_DNA"/>
</dbReference>
<name>A0A371GNT6_MUCPR</name>
<feature type="non-terminal residue" evidence="1">
    <location>
        <position position="1"/>
    </location>
</feature>
<dbReference type="Proteomes" id="UP000257109">
    <property type="component" value="Unassembled WGS sequence"/>
</dbReference>
<reference evidence="1" key="1">
    <citation type="submission" date="2018-05" db="EMBL/GenBank/DDBJ databases">
        <title>Draft genome of Mucuna pruriens seed.</title>
        <authorList>
            <person name="Nnadi N.E."/>
            <person name="Vos R."/>
            <person name="Hasami M.H."/>
            <person name="Devisetty U.K."/>
            <person name="Aguiy J.C."/>
        </authorList>
    </citation>
    <scope>NUCLEOTIDE SEQUENCE [LARGE SCALE GENOMIC DNA]</scope>
    <source>
        <strain evidence="1">JCA_2017</strain>
    </source>
</reference>
<gene>
    <name evidence="1" type="ORF">CR513_25914</name>
</gene>
<sequence>MAAIGLVVGVHGISCKCPNIVGGIAISSWLNWPTIYSLAAHIFTVCSTQNYHAILLYNN</sequence>
<organism evidence="1 2">
    <name type="scientific">Mucuna pruriens</name>
    <name type="common">Velvet bean</name>
    <name type="synonym">Dolichos pruriens</name>
    <dbReference type="NCBI Taxonomy" id="157652"/>
    <lineage>
        <taxon>Eukaryota</taxon>
        <taxon>Viridiplantae</taxon>
        <taxon>Streptophyta</taxon>
        <taxon>Embryophyta</taxon>
        <taxon>Tracheophyta</taxon>
        <taxon>Spermatophyta</taxon>
        <taxon>Magnoliopsida</taxon>
        <taxon>eudicotyledons</taxon>
        <taxon>Gunneridae</taxon>
        <taxon>Pentapetalae</taxon>
        <taxon>rosids</taxon>
        <taxon>fabids</taxon>
        <taxon>Fabales</taxon>
        <taxon>Fabaceae</taxon>
        <taxon>Papilionoideae</taxon>
        <taxon>50 kb inversion clade</taxon>
        <taxon>NPAAA clade</taxon>
        <taxon>indigoferoid/millettioid clade</taxon>
        <taxon>Phaseoleae</taxon>
        <taxon>Mucuna</taxon>
    </lineage>
</organism>
<evidence type="ECO:0000313" key="2">
    <source>
        <dbReference type="Proteomes" id="UP000257109"/>
    </source>
</evidence>
<protein>
    <submittedName>
        <fullName evidence="1">Uncharacterized protein</fullName>
    </submittedName>
</protein>
<proteinExistence type="predicted"/>
<keyword evidence="2" id="KW-1185">Reference proteome</keyword>
<dbReference type="AlphaFoldDB" id="A0A371GNT6"/>
<evidence type="ECO:0000313" key="1">
    <source>
        <dbReference type="EMBL" id="RDX92013.1"/>
    </source>
</evidence>